<name>A0A915ENW9_9BILA</name>
<organism evidence="1 2">
    <name type="scientific">Ditylenchus dipsaci</name>
    <dbReference type="NCBI Taxonomy" id="166011"/>
    <lineage>
        <taxon>Eukaryota</taxon>
        <taxon>Metazoa</taxon>
        <taxon>Ecdysozoa</taxon>
        <taxon>Nematoda</taxon>
        <taxon>Chromadorea</taxon>
        <taxon>Rhabditida</taxon>
        <taxon>Tylenchina</taxon>
        <taxon>Tylenchomorpha</taxon>
        <taxon>Sphaerularioidea</taxon>
        <taxon>Anguinidae</taxon>
        <taxon>Anguininae</taxon>
        <taxon>Ditylenchus</taxon>
    </lineage>
</organism>
<dbReference type="AlphaFoldDB" id="A0A915ENW9"/>
<sequence>MSDKKKAANLVKRTASKMSKFWAGGHQEEEDVGDFAKIYSVTKGKENRKKLEKIRLISYIDSPDYPEDLDLKLSGHKKVMEDIQSLSDREVSEQLNLLPKEEAKR</sequence>
<protein>
    <submittedName>
        <fullName evidence="2">Uncharacterized protein</fullName>
    </submittedName>
</protein>
<accession>A0A915ENW9</accession>
<evidence type="ECO:0000313" key="2">
    <source>
        <dbReference type="WBParaSite" id="jg8255"/>
    </source>
</evidence>
<proteinExistence type="predicted"/>
<keyword evidence="1" id="KW-1185">Reference proteome</keyword>
<dbReference type="WBParaSite" id="jg8255">
    <property type="protein sequence ID" value="jg8255"/>
    <property type="gene ID" value="jg8255"/>
</dbReference>
<evidence type="ECO:0000313" key="1">
    <source>
        <dbReference type="Proteomes" id="UP000887574"/>
    </source>
</evidence>
<dbReference type="Proteomes" id="UP000887574">
    <property type="component" value="Unplaced"/>
</dbReference>
<reference evidence="2" key="1">
    <citation type="submission" date="2022-11" db="UniProtKB">
        <authorList>
            <consortium name="WormBaseParasite"/>
        </authorList>
    </citation>
    <scope>IDENTIFICATION</scope>
</reference>